<sequence length="166" mass="17965">MGWFTRNRRPQDAPPATPTAPVSDPGESPDALRRRVAELNGFVNANAGRLPAAAVVSARHLTDTLREIIDTSDIRPLDVYAAMAVTGTLGDYLPTTLRSYLAIDADLRETPRGSGRTPTQSLLEQIDDLQTSASATLVAARNQDADALMTQGNFLRTKFSRSDLDL</sequence>
<dbReference type="EMBL" id="JACHVT010000012">
    <property type="protein sequence ID" value="MBB2988464.1"/>
    <property type="molecule type" value="Genomic_DNA"/>
</dbReference>
<proteinExistence type="predicted"/>
<reference evidence="2 3" key="1">
    <citation type="submission" date="2020-08" db="EMBL/GenBank/DDBJ databases">
        <title>Genomic Encyclopedia of Type Strains, Phase IV (KMG-V): Genome sequencing to study the core and pangenomes of soil and plant-associated prokaryotes.</title>
        <authorList>
            <person name="Whitman W."/>
        </authorList>
    </citation>
    <scope>NUCLEOTIDE SEQUENCE [LARGE SCALE GENOMIC DNA]</scope>
    <source>
        <strain evidence="2 3">B3ACCR2</strain>
    </source>
</reference>
<comment type="caution">
    <text evidence="2">The sequence shown here is derived from an EMBL/GenBank/DDBJ whole genome shotgun (WGS) entry which is preliminary data.</text>
</comment>
<feature type="region of interest" description="Disordered" evidence="1">
    <location>
        <begin position="1"/>
        <end position="29"/>
    </location>
</feature>
<dbReference type="AlphaFoldDB" id="A0A839Q0H4"/>
<dbReference type="RefSeq" id="WP_184511413.1">
    <property type="nucleotide sequence ID" value="NZ_JACHVT010000012.1"/>
</dbReference>
<evidence type="ECO:0000313" key="3">
    <source>
        <dbReference type="Proteomes" id="UP000590811"/>
    </source>
</evidence>
<accession>A0A839Q0H4</accession>
<dbReference type="Proteomes" id="UP000590811">
    <property type="component" value="Unassembled WGS sequence"/>
</dbReference>
<name>A0A839Q0H4_9MICO</name>
<evidence type="ECO:0000256" key="1">
    <source>
        <dbReference type="SAM" id="MobiDB-lite"/>
    </source>
</evidence>
<organism evidence="2 3">
    <name type="scientific">Terracoccus luteus</name>
    <dbReference type="NCBI Taxonomy" id="53356"/>
    <lineage>
        <taxon>Bacteria</taxon>
        <taxon>Bacillati</taxon>
        <taxon>Actinomycetota</taxon>
        <taxon>Actinomycetes</taxon>
        <taxon>Micrococcales</taxon>
        <taxon>Intrasporangiaceae</taxon>
        <taxon>Terracoccus</taxon>
    </lineage>
</organism>
<gene>
    <name evidence="2" type="ORF">FHW14_003658</name>
</gene>
<protein>
    <submittedName>
        <fullName evidence="2">Uncharacterized protein</fullName>
    </submittedName>
</protein>
<evidence type="ECO:0000313" key="2">
    <source>
        <dbReference type="EMBL" id="MBB2988464.1"/>
    </source>
</evidence>